<evidence type="ECO:0000256" key="5">
    <source>
        <dbReference type="ARBA" id="ARBA00022617"/>
    </source>
</evidence>
<evidence type="ECO:0000256" key="8">
    <source>
        <dbReference type="ARBA" id="ARBA00022764"/>
    </source>
</evidence>
<evidence type="ECO:0000256" key="12">
    <source>
        <dbReference type="PIRNR" id="PIRNR006105"/>
    </source>
</evidence>
<evidence type="ECO:0000256" key="3">
    <source>
        <dbReference type="ARBA" id="ARBA00013773"/>
    </source>
</evidence>
<dbReference type="PANTHER" id="PTHR38604:SF1">
    <property type="entry name" value="PERIPLASMIC NITRATE REDUCTASE, ELECTRON TRANSFER SUBUNIT"/>
    <property type="match status" value="1"/>
</dbReference>
<dbReference type="InterPro" id="IPR036280">
    <property type="entry name" value="Multihaem_cyt_sf"/>
</dbReference>
<dbReference type="PIRSF" id="PIRSF006105">
    <property type="entry name" value="NapB"/>
    <property type="match status" value="1"/>
</dbReference>
<protein>
    <recommendedName>
        <fullName evidence="3 12">Periplasmic nitrate reductase, electron transfer subunit</fullName>
    </recommendedName>
    <alternativeName>
        <fullName evidence="11 12">Diheme cytochrome c NapB</fullName>
    </alternativeName>
</protein>
<dbReference type="SUPFAM" id="SSF48695">
    <property type="entry name" value="Multiheme cytochromes"/>
    <property type="match status" value="1"/>
</dbReference>
<evidence type="ECO:0000313" key="15">
    <source>
        <dbReference type="Proteomes" id="UP001186452"/>
    </source>
</evidence>
<comment type="subcellular location">
    <subcellularLocation>
        <location evidence="1 12">Periplasm</location>
    </subcellularLocation>
</comment>
<evidence type="ECO:0000256" key="4">
    <source>
        <dbReference type="ARBA" id="ARBA00022448"/>
    </source>
</evidence>
<accession>A0ABU3ZFR6</accession>
<keyword evidence="6" id="KW-0479">Metal-binding</keyword>
<dbReference type="Pfam" id="PF03892">
    <property type="entry name" value="NapB"/>
    <property type="match status" value="1"/>
</dbReference>
<keyword evidence="8 12" id="KW-0574">Periplasm</keyword>
<evidence type="ECO:0000256" key="10">
    <source>
        <dbReference type="ARBA" id="ARBA00023004"/>
    </source>
</evidence>
<evidence type="ECO:0000256" key="13">
    <source>
        <dbReference type="SAM" id="SignalP"/>
    </source>
</evidence>
<reference evidence="14 15" key="1">
    <citation type="submission" date="2023-10" db="EMBL/GenBank/DDBJ databases">
        <title>Marine bacteria isolated from horseshoe crab.</title>
        <authorList>
            <person name="Cheng T.H."/>
        </authorList>
    </citation>
    <scope>NUCLEOTIDE SEQUENCE [LARGE SCALE GENOMIC DNA]</scope>
    <source>
        <strain evidence="14 15">HSC6</strain>
    </source>
</reference>
<dbReference type="InterPro" id="IPR005591">
    <property type="entry name" value="NapB"/>
</dbReference>
<keyword evidence="9 12" id="KW-0249">Electron transport</keyword>
<evidence type="ECO:0000256" key="7">
    <source>
        <dbReference type="ARBA" id="ARBA00022729"/>
    </source>
</evidence>
<comment type="similarity">
    <text evidence="2 12">Belongs to the NapB family.</text>
</comment>
<dbReference type="Gene3D" id="1.10.1130.10">
    <property type="entry name" value="Flavocytochrome C3, Chain A"/>
    <property type="match status" value="1"/>
</dbReference>
<dbReference type="EMBL" id="JAWJZI010000003">
    <property type="protein sequence ID" value="MDV5168940.1"/>
    <property type="molecule type" value="Genomic_DNA"/>
</dbReference>
<dbReference type="PANTHER" id="PTHR38604">
    <property type="entry name" value="PERIPLASMIC NITRATE REDUCTASE, ELECTRON TRANSFER SUBUNIT"/>
    <property type="match status" value="1"/>
</dbReference>
<keyword evidence="15" id="KW-1185">Reference proteome</keyword>
<dbReference type="RefSeq" id="WP_317521711.1">
    <property type="nucleotide sequence ID" value="NZ_JAWJZI010000003.1"/>
</dbReference>
<name>A0ABU3ZFR6_9GAMM</name>
<evidence type="ECO:0000256" key="1">
    <source>
        <dbReference type="ARBA" id="ARBA00004418"/>
    </source>
</evidence>
<feature type="signal peptide" evidence="13">
    <location>
        <begin position="1"/>
        <end position="19"/>
    </location>
</feature>
<comment type="caution">
    <text evidence="14">The sequence shown here is derived from an EMBL/GenBank/DDBJ whole genome shotgun (WGS) entry which is preliminary data.</text>
</comment>
<comment type="function">
    <text evidence="12">Electron transfer subunit of the periplasmic nitrate reductase complex NapAB.</text>
</comment>
<keyword evidence="10" id="KW-0408">Iron</keyword>
<sequence>MNKLLAVLLLTFTTGVVIAATEAIKGDELATTRQYALNGEPQPPQMNKTINDDRIPKRNYPMQPPVIPHKIDNYQVDLNANKCMACHARSRVEETQARMISVTHYMDRDGNFLAELSPRRYFCEQCHVVQTDAKPLVGTSFTDLDTLLDQEK</sequence>
<evidence type="ECO:0000256" key="2">
    <source>
        <dbReference type="ARBA" id="ARBA00007368"/>
    </source>
</evidence>
<evidence type="ECO:0000256" key="6">
    <source>
        <dbReference type="ARBA" id="ARBA00022723"/>
    </source>
</evidence>
<dbReference type="Proteomes" id="UP001186452">
    <property type="component" value="Unassembled WGS sequence"/>
</dbReference>
<proteinExistence type="inferred from homology"/>
<keyword evidence="4 12" id="KW-0813">Transport</keyword>
<gene>
    <name evidence="14" type="ORF">R2X38_08005</name>
</gene>
<feature type="chain" id="PRO_5047415706" description="Periplasmic nitrate reductase, electron transfer subunit" evidence="13">
    <location>
        <begin position="20"/>
        <end position="152"/>
    </location>
</feature>
<evidence type="ECO:0000256" key="9">
    <source>
        <dbReference type="ARBA" id="ARBA00022982"/>
    </source>
</evidence>
<organism evidence="14 15">
    <name type="scientific">Photobacterium rosenbergii</name>
    <dbReference type="NCBI Taxonomy" id="294936"/>
    <lineage>
        <taxon>Bacteria</taxon>
        <taxon>Pseudomonadati</taxon>
        <taxon>Pseudomonadota</taxon>
        <taxon>Gammaproteobacteria</taxon>
        <taxon>Vibrionales</taxon>
        <taxon>Vibrionaceae</taxon>
        <taxon>Photobacterium</taxon>
    </lineage>
</organism>
<keyword evidence="5" id="KW-0349">Heme</keyword>
<evidence type="ECO:0000313" key="14">
    <source>
        <dbReference type="EMBL" id="MDV5168940.1"/>
    </source>
</evidence>
<evidence type="ECO:0000256" key="11">
    <source>
        <dbReference type="ARBA" id="ARBA00031832"/>
    </source>
</evidence>
<comment type="subunit">
    <text evidence="12">Component of the periplasmic nitrate reductase NapAB complex composed of NapA and NapB.</text>
</comment>
<keyword evidence="7 13" id="KW-0732">Signal</keyword>